<dbReference type="EMBL" id="CP097160">
    <property type="protein sequence ID" value="UQN15421.1"/>
    <property type="molecule type" value="Genomic_DNA"/>
</dbReference>
<evidence type="ECO:0000313" key="2">
    <source>
        <dbReference type="EMBL" id="UQN15421.1"/>
    </source>
</evidence>
<dbReference type="InterPro" id="IPR036010">
    <property type="entry name" value="2Fe-2S_ferredoxin-like_sf"/>
</dbReference>
<evidence type="ECO:0000256" key="1">
    <source>
        <dbReference type="ARBA" id="ARBA00023002"/>
    </source>
</evidence>
<dbReference type="Pfam" id="PF13510">
    <property type="entry name" value="Fer2_4"/>
    <property type="match status" value="1"/>
</dbReference>
<accession>A0ABY4MYA3</accession>
<dbReference type="Gene3D" id="3.10.20.440">
    <property type="entry name" value="2Fe-2S iron-sulphur cluster binding domain, sarcosine oxidase, alpha subunit, N-terminal domain"/>
    <property type="match status" value="1"/>
</dbReference>
<name>A0ABY4MYA3_9MICO</name>
<dbReference type="InterPro" id="IPR042204">
    <property type="entry name" value="2Fe-2S-bd_N"/>
</dbReference>
<protein>
    <submittedName>
        <fullName evidence="2">(2Fe-2S)-binding protein</fullName>
    </submittedName>
</protein>
<gene>
    <name evidence="2" type="ORF">M3M28_02835</name>
</gene>
<reference evidence="2" key="1">
    <citation type="submission" date="2022-05" db="EMBL/GenBank/DDBJ databases">
        <title>Complete genome sequence of toluene-degrading Gulosibacter sediminis strain ACHW.36C.</title>
        <authorList>
            <person name="Wai A.C."/>
            <person name="Lai G.K."/>
            <person name="Griffin S.D."/>
            <person name="Leung F.C."/>
        </authorList>
    </citation>
    <scope>NUCLEOTIDE SEQUENCE [LARGE SCALE GENOMIC DNA]</scope>
    <source>
        <strain evidence="2">ACHW.36C</strain>
    </source>
</reference>
<organism evidence="2">
    <name type="scientific">Gulosibacter sediminis</name>
    <dbReference type="NCBI Taxonomy" id="1729695"/>
    <lineage>
        <taxon>Bacteria</taxon>
        <taxon>Bacillati</taxon>
        <taxon>Actinomycetota</taxon>
        <taxon>Actinomycetes</taxon>
        <taxon>Micrococcales</taxon>
        <taxon>Microbacteriaceae</taxon>
        <taxon>Gulosibacter</taxon>
    </lineage>
</organism>
<keyword evidence="1" id="KW-0560">Oxidoreductase</keyword>
<dbReference type="SUPFAM" id="SSF54292">
    <property type="entry name" value="2Fe-2S ferredoxin-like"/>
    <property type="match status" value="1"/>
</dbReference>
<sequence>MTARLIRAEDDPIERRAAARLTATFDGKHLEGEAGQTVAGLLLANGIDSWRTTSVNGRPRGLFCGIGVCFDCIVTVNDERDVRACQRRVQDGDVVCPQHDELPEVKH</sequence>
<proteinExistence type="predicted"/>